<dbReference type="GO" id="GO:0030170">
    <property type="term" value="F:pyridoxal phosphate binding"/>
    <property type="evidence" value="ECO:0007669"/>
    <property type="project" value="InterPro"/>
</dbReference>
<keyword evidence="7 11" id="KW-0808">Transferase</keyword>
<dbReference type="NCBIfam" id="TIGR01141">
    <property type="entry name" value="hisC"/>
    <property type="match status" value="1"/>
</dbReference>
<sequence>MKSVRSFIRDDIQAMSAYQIADVPPGFAKLDSMESPVHPFAGHETLLQEWQARLAAAPIHLYPNPSGSGLQEALRSAFDIPDCADIALGNGSDELIQFITMLTAKPGAAMLAAEPSFVMYRHNAALYGMDYVGVPLNGDFTLNLPAVLEAVRKHRPALTFIAYPNNPTGVCFTRAEIEAVIEASDGIVVVDEAYGAFNGDSFLPQAGRIPNLIVLRTLSKIGFAGLRIGYAAGCPEVIGELQKILPPYNMNQLSLTTAKLALRHYGIISANIDSLKNERERMFAELGKICRLNTFPSQANFITIRVPDADLLFDTLKQNRILVKKLHGAHPLLEHCLRITVGSPAQNDAVLNIIRQLYCQPTDFL</sequence>
<dbReference type="Gene3D" id="3.90.1150.10">
    <property type="entry name" value="Aspartate Aminotransferase, domain 1"/>
    <property type="match status" value="1"/>
</dbReference>
<dbReference type="InterPro" id="IPR004839">
    <property type="entry name" value="Aminotransferase_I/II_large"/>
</dbReference>
<organism evidence="13 14">
    <name type="scientific">Neisseria meningitidis serogroup B</name>
    <dbReference type="NCBI Taxonomy" id="491"/>
    <lineage>
        <taxon>Bacteria</taxon>
        <taxon>Pseudomonadati</taxon>
        <taxon>Pseudomonadota</taxon>
        <taxon>Betaproteobacteria</taxon>
        <taxon>Neisseriales</taxon>
        <taxon>Neisseriaceae</taxon>
        <taxon>Neisseria</taxon>
    </lineage>
</organism>
<evidence type="ECO:0000256" key="3">
    <source>
        <dbReference type="ARBA" id="ARBA00007970"/>
    </source>
</evidence>
<evidence type="ECO:0000256" key="8">
    <source>
        <dbReference type="ARBA" id="ARBA00022898"/>
    </source>
</evidence>
<dbReference type="InterPro" id="IPR015422">
    <property type="entry name" value="PyrdxlP-dep_Trfase_small"/>
</dbReference>
<keyword evidence="6 11" id="KW-0028">Amino-acid biosynthesis</keyword>
<comment type="catalytic activity">
    <reaction evidence="10 11">
        <text>L-histidinol phosphate + 2-oxoglutarate = 3-(imidazol-4-yl)-2-oxopropyl phosphate + L-glutamate</text>
        <dbReference type="Rhea" id="RHEA:23744"/>
        <dbReference type="ChEBI" id="CHEBI:16810"/>
        <dbReference type="ChEBI" id="CHEBI:29985"/>
        <dbReference type="ChEBI" id="CHEBI:57766"/>
        <dbReference type="ChEBI" id="CHEBI:57980"/>
        <dbReference type="EC" id="2.6.1.9"/>
    </reaction>
</comment>
<evidence type="ECO:0000256" key="2">
    <source>
        <dbReference type="ARBA" id="ARBA00005011"/>
    </source>
</evidence>
<dbReference type="Proteomes" id="UP000182715">
    <property type="component" value="Unassembled WGS sequence"/>
</dbReference>
<dbReference type="PANTHER" id="PTHR42885">
    <property type="entry name" value="HISTIDINOL-PHOSPHATE AMINOTRANSFERASE-RELATED"/>
    <property type="match status" value="1"/>
</dbReference>
<evidence type="ECO:0000256" key="11">
    <source>
        <dbReference type="HAMAP-Rule" id="MF_01023"/>
    </source>
</evidence>
<dbReference type="AlphaFoldDB" id="A0A0H5QC40"/>
<evidence type="ECO:0000313" key="13">
    <source>
        <dbReference type="EMBL" id="CRY98820.1"/>
    </source>
</evidence>
<comment type="subunit">
    <text evidence="4 11">Homodimer.</text>
</comment>
<dbReference type="PANTHER" id="PTHR42885:SF2">
    <property type="entry name" value="HISTIDINOL-PHOSPHATE AMINOTRANSFERASE"/>
    <property type="match status" value="1"/>
</dbReference>
<keyword evidence="8 11" id="KW-0663">Pyridoxal phosphate</keyword>
<feature type="modified residue" description="N6-(pyridoxal phosphate)lysine" evidence="11">
    <location>
        <position position="220"/>
    </location>
</feature>
<dbReference type="HAMAP" id="MF_01023">
    <property type="entry name" value="HisC_aminotrans_2"/>
    <property type="match status" value="1"/>
</dbReference>
<evidence type="ECO:0000313" key="14">
    <source>
        <dbReference type="Proteomes" id="UP000182715"/>
    </source>
</evidence>
<keyword evidence="5 11" id="KW-0032">Aminotransferase</keyword>
<dbReference type="GO" id="GO:0000105">
    <property type="term" value="P:L-histidine biosynthetic process"/>
    <property type="evidence" value="ECO:0007669"/>
    <property type="project" value="UniProtKB-UniRule"/>
</dbReference>
<keyword evidence="9 11" id="KW-0368">Histidine biosynthesis</keyword>
<comment type="pathway">
    <text evidence="2 11">Amino-acid biosynthesis; L-histidine biosynthesis; L-histidine from 5-phospho-alpha-D-ribose 1-diphosphate: step 7/9.</text>
</comment>
<evidence type="ECO:0000259" key="12">
    <source>
        <dbReference type="Pfam" id="PF00155"/>
    </source>
</evidence>
<evidence type="ECO:0000256" key="7">
    <source>
        <dbReference type="ARBA" id="ARBA00022679"/>
    </source>
</evidence>
<dbReference type="InterPro" id="IPR005861">
    <property type="entry name" value="HisP_aminotrans"/>
</dbReference>
<dbReference type="EC" id="2.6.1.9" evidence="11"/>
<comment type="cofactor">
    <cofactor evidence="1 11">
        <name>pyridoxal 5'-phosphate</name>
        <dbReference type="ChEBI" id="CHEBI:597326"/>
    </cofactor>
</comment>
<evidence type="ECO:0000256" key="1">
    <source>
        <dbReference type="ARBA" id="ARBA00001933"/>
    </source>
</evidence>
<dbReference type="Pfam" id="PF00155">
    <property type="entry name" value="Aminotran_1_2"/>
    <property type="match status" value="1"/>
</dbReference>
<proteinExistence type="inferred from homology"/>
<feature type="domain" description="Aminotransferase class I/classII large" evidence="12">
    <location>
        <begin position="53"/>
        <end position="353"/>
    </location>
</feature>
<dbReference type="SUPFAM" id="SSF53383">
    <property type="entry name" value="PLP-dependent transferases"/>
    <property type="match status" value="1"/>
</dbReference>
<evidence type="ECO:0000256" key="9">
    <source>
        <dbReference type="ARBA" id="ARBA00023102"/>
    </source>
</evidence>
<accession>A0A0H5QC40</accession>
<dbReference type="Gene3D" id="3.40.640.10">
    <property type="entry name" value="Type I PLP-dependent aspartate aminotransferase-like (Major domain)"/>
    <property type="match status" value="1"/>
</dbReference>
<dbReference type="InterPro" id="IPR015424">
    <property type="entry name" value="PyrdxlP-dep_Trfase"/>
</dbReference>
<comment type="similarity">
    <text evidence="3 11">Belongs to the class-II pyridoxal-phosphate-dependent aminotransferase family. Histidinol-phosphate aminotransferase subfamily.</text>
</comment>
<protein>
    <recommendedName>
        <fullName evidence="11">Histidinol-phosphate aminotransferase</fullName>
        <ecNumber evidence="11">2.6.1.9</ecNumber>
    </recommendedName>
    <alternativeName>
        <fullName evidence="11">Imidazole acetol-phosphate transaminase</fullName>
    </alternativeName>
</protein>
<evidence type="ECO:0000256" key="6">
    <source>
        <dbReference type="ARBA" id="ARBA00022605"/>
    </source>
</evidence>
<dbReference type="CDD" id="cd00609">
    <property type="entry name" value="AAT_like"/>
    <property type="match status" value="1"/>
</dbReference>
<dbReference type="InterPro" id="IPR015421">
    <property type="entry name" value="PyrdxlP-dep_Trfase_major"/>
</dbReference>
<gene>
    <name evidence="11" type="primary">hisC</name>
</gene>
<evidence type="ECO:0000256" key="4">
    <source>
        <dbReference type="ARBA" id="ARBA00011738"/>
    </source>
</evidence>
<name>A0A0H5QC40_NEIMI</name>
<dbReference type="EMBL" id="CVTF01000026">
    <property type="protein sequence ID" value="CRY98820.1"/>
    <property type="molecule type" value="Genomic_DNA"/>
</dbReference>
<dbReference type="GO" id="GO:0004400">
    <property type="term" value="F:histidinol-phosphate transaminase activity"/>
    <property type="evidence" value="ECO:0007669"/>
    <property type="project" value="UniProtKB-UniRule"/>
</dbReference>
<dbReference type="UniPathway" id="UPA00031">
    <property type="reaction ID" value="UER00012"/>
</dbReference>
<reference evidence="13 14" key="1">
    <citation type="submission" date="2014-11" db="EMBL/GenBank/DDBJ databases">
        <authorList>
            <person name="Diene M.Seydina."/>
        </authorList>
    </citation>
    <scope>NUCLEOTIDE SEQUENCE [LARGE SCALE GENOMIC DNA]</scope>
    <source>
        <strain evidence="13 14">Neisseria meningitidis CHUV</strain>
    </source>
</reference>
<evidence type="ECO:0000256" key="5">
    <source>
        <dbReference type="ARBA" id="ARBA00022576"/>
    </source>
</evidence>
<evidence type="ECO:0000256" key="10">
    <source>
        <dbReference type="ARBA" id="ARBA00047481"/>
    </source>
</evidence>